<evidence type="ECO:0000256" key="5">
    <source>
        <dbReference type="ARBA" id="ARBA00029882"/>
    </source>
</evidence>
<comment type="caution">
    <text evidence="10">The sequence shown here is derived from an EMBL/GenBank/DDBJ whole genome shotgun (WGS) entry which is preliminary data.</text>
</comment>
<dbReference type="OrthoDB" id="9773646at2"/>
<reference evidence="10 11" key="1">
    <citation type="submission" date="2019-01" db="EMBL/GenBank/DDBJ databases">
        <title>Lactibacter flavus gen. nov., sp. nov., a novel bacterium of the family Propionibacteriaceae isolated from raw milk and dairy products.</title>
        <authorList>
            <person name="Huptas C."/>
            <person name="Wenning M."/>
            <person name="Breitenwieser F."/>
            <person name="Doll E."/>
            <person name="Von Neubeck M."/>
            <person name="Busse H.-J."/>
            <person name="Scherer S."/>
        </authorList>
    </citation>
    <scope>NUCLEOTIDE SEQUENCE [LARGE SCALE GENOMIC DNA]</scope>
    <source>
        <strain evidence="10 11">DSM 22130</strain>
    </source>
</reference>
<keyword evidence="9" id="KW-0350">Heme biosynthesis</keyword>
<feature type="binding site" description="axial binding residue" evidence="9">
    <location>
        <position position="177"/>
    </location>
    <ligand>
        <name>Fe-coproporphyrin III</name>
        <dbReference type="ChEBI" id="CHEBI:68438"/>
    </ligand>
    <ligandPart>
        <name>Fe</name>
        <dbReference type="ChEBI" id="CHEBI:18248"/>
    </ligandPart>
</feature>
<keyword evidence="4 9" id="KW-0408">Iron</keyword>
<dbReference type="PANTHER" id="PTHR36843">
    <property type="entry name" value="HEME-DEPENDENT PEROXIDASE YWFI-RELATED"/>
    <property type="match status" value="1"/>
</dbReference>
<keyword evidence="11" id="KW-1185">Reference proteome</keyword>
<dbReference type="HAMAP" id="MF_02244">
    <property type="entry name" value="Coproheme_decarbox_2"/>
    <property type="match status" value="1"/>
</dbReference>
<comment type="catalytic activity">
    <reaction evidence="9">
        <text>Fe-coproporphyrin III + H2O2 + H(+) = harderoheme III + CO2 + 2 H2O</text>
        <dbReference type="Rhea" id="RHEA:57940"/>
        <dbReference type="ChEBI" id="CHEBI:15377"/>
        <dbReference type="ChEBI" id="CHEBI:15378"/>
        <dbReference type="ChEBI" id="CHEBI:16240"/>
        <dbReference type="ChEBI" id="CHEBI:16526"/>
        <dbReference type="ChEBI" id="CHEBI:68438"/>
        <dbReference type="ChEBI" id="CHEBI:142463"/>
    </reaction>
</comment>
<dbReference type="AlphaFoldDB" id="A0A4Q9KJ42"/>
<accession>A0A4Q9KJ42</accession>
<keyword evidence="9" id="KW-0560">Oxidoreductase</keyword>
<sequence>MRKAEMNHPQAKVPGAPFSGDPRDVYVAPEVVNTGSHYVMYSVFSLDEALPTDADERSSWVAEVEAAVEASGASVRGWYDVAGFRADADLMVWLLADDARVLQAAYHALRATRLGSVLVPVWSCIGTHRPAEFNSLHTPGCFSGIAPRPWLTVYPFVRSYEWYSLEPAKRSQMLRDHGLAARDFPDVIGSTTSAFGLGDYEFLLAFEADELQRIVDTLRAARAVEARLHVREETPFYTGPRVTLGDWAAKQPLA</sequence>
<protein>
    <recommendedName>
        <fullName evidence="1 9">Coproheme decarboxylase</fullName>
        <ecNumber evidence="8 9">1.3.98.5</ecNumber>
    </recommendedName>
    <alternativeName>
        <fullName evidence="5 9">Coproheme III oxidative decarboxylase</fullName>
    </alternativeName>
    <alternativeName>
        <fullName evidence="6 9">Hydrogen peroxide-dependent heme synthase</fullName>
    </alternativeName>
</protein>
<comment type="catalytic activity">
    <reaction evidence="7">
        <text>Fe-coproporphyrin III + 2 H2O2 + 2 H(+) = heme b + 2 CO2 + 4 H2O</text>
        <dbReference type="Rhea" id="RHEA:56516"/>
        <dbReference type="ChEBI" id="CHEBI:15377"/>
        <dbReference type="ChEBI" id="CHEBI:15378"/>
        <dbReference type="ChEBI" id="CHEBI:16240"/>
        <dbReference type="ChEBI" id="CHEBI:16526"/>
        <dbReference type="ChEBI" id="CHEBI:60344"/>
        <dbReference type="ChEBI" id="CHEBI:68438"/>
        <dbReference type="EC" id="1.3.98.5"/>
    </reaction>
    <physiologicalReaction direction="left-to-right" evidence="7">
        <dbReference type="Rhea" id="RHEA:56517"/>
    </physiologicalReaction>
</comment>
<dbReference type="Proteomes" id="UP000291933">
    <property type="component" value="Unassembled WGS sequence"/>
</dbReference>
<comment type="similarity">
    <text evidence="9">Belongs to the ChdC family. Type 2 subfamily.</text>
</comment>
<comment type="pathway">
    <text evidence="9">Porphyrin-containing compound metabolism; protoheme biosynthesis.</text>
</comment>
<evidence type="ECO:0000256" key="8">
    <source>
        <dbReference type="ARBA" id="ARBA00050019"/>
    </source>
</evidence>
<evidence type="ECO:0000313" key="11">
    <source>
        <dbReference type="Proteomes" id="UP000291933"/>
    </source>
</evidence>
<dbReference type="Gene3D" id="3.30.70.1030">
    <property type="entry name" value="Apc35880, domain 1"/>
    <property type="match status" value="2"/>
</dbReference>
<organism evidence="10 11">
    <name type="scientific">Propioniciclava tarda</name>
    <dbReference type="NCBI Taxonomy" id="433330"/>
    <lineage>
        <taxon>Bacteria</taxon>
        <taxon>Bacillati</taxon>
        <taxon>Actinomycetota</taxon>
        <taxon>Actinomycetes</taxon>
        <taxon>Propionibacteriales</taxon>
        <taxon>Propionibacteriaceae</taxon>
        <taxon>Propioniciclava</taxon>
    </lineage>
</organism>
<evidence type="ECO:0000256" key="9">
    <source>
        <dbReference type="HAMAP-Rule" id="MF_02244"/>
    </source>
</evidence>
<proteinExistence type="inferred from homology"/>
<evidence type="ECO:0000256" key="7">
    <source>
        <dbReference type="ARBA" id="ARBA00049896"/>
    </source>
</evidence>
<evidence type="ECO:0000256" key="6">
    <source>
        <dbReference type="ARBA" id="ARBA00030236"/>
    </source>
</evidence>
<feature type="active site" evidence="9">
    <location>
        <position position="154"/>
    </location>
</feature>
<dbReference type="GO" id="GO:0006785">
    <property type="term" value="P:heme B biosynthetic process"/>
    <property type="evidence" value="ECO:0007669"/>
    <property type="project" value="UniProtKB-UniRule"/>
</dbReference>
<dbReference type="InterPro" id="IPR010644">
    <property type="entry name" value="ChdC/CLD"/>
</dbReference>
<keyword evidence="3 9" id="KW-0479">Metal-binding</keyword>
<name>A0A4Q9KJ42_PROTD</name>
<dbReference type="Pfam" id="PF06778">
    <property type="entry name" value="Chlor_dismutase"/>
    <property type="match status" value="1"/>
</dbReference>
<dbReference type="EMBL" id="SDMR01000013">
    <property type="protein sequence ID" value="TBT94436.1"/>
    <property type="molecule type" value="Genomic_DNA"/>
</dbReference>
<evidence type="ECO:0000313" key="10">
    <source>
        <dbReference type="EMBL" id="TBT94436.1"/>
    </source>
</evidence>
<keyword evidence="2 9" id="KW-0349">Heme</keyword>
<dbReference type="PANTHER" id="PTHR36843:SF1">
    <property type="entry name" value="COPROHEME DECARBOXYLASE"/>
    <property type="match status" value="1"/>
</dbReference>
<dbReference type="GO" id="GO:0016634">
    <property type="term" value="F:oxidoreductase activity, acting on the CH-CH group of donors, oxygen as acceptor"/>
    <property type="evidence" value="ECO:0007669"/>
    <property type="project" value="UniProtKB-UniRule"/>
</dbReference>
<dbReference type="InterPro" id="IPR011008">
    <property type="entry name" value="Dimeric_a/b-barrel"/>
</dbReference>
<comment type="function">
    <text evidence="9">Involved in coproporphyrin-dependent heme b biosynthesis. Catalyzes the decarboxylation of Fe-coproporphyrin III (coproheme) to heme b (protoheme IX), the last step of the pathway. The reaction occurs in a stepwise manner with a three-propionate intermediate.</text>
</comment>
<dbReference type="SUPFAM" id="SSF54909">
    <property type="entry name" value="Dimeric alpha+beta barrel"/>
    <property type="match status" value="1"/>
</dbReference>
<evidence type="ECO:0000256" key="4">
    <source>
        <dbReference type="ARBA" id="ARBA00023004"/>
    </source>
</evidence>
<comment type="cofactor">
    <cofactor evidence="9">
        <name>Fe-coproporphyrin III</name>
        <dbReference type="ChEBI" id="CHEBI:68438"/>
    </cofactor>
    <text evidence="9">Fe-coproporphyrin III acts as both substrate and redox cofactor.</text>
</comment>
<gene>
    <name evidence="9" type="primary">chdC</name>
    <name evidence="10" type="ORF">ET996_10495</name>
</gene>
<comment type="catalytic activity">
    <reaction evidence="9">
        <text>harderoheme III + H2O2 + H(+) = heme b + CO2 + 2 H2O</text>
        <dbReference type="Rhea" id="RHEA:57944"/>
        <dbReference type="ChEBI" id="CHEBI:15377"/>
        <dbReference type="ChEBI" id="CHEBI:15378"/>
        <dbReference type="ChEBI" id="CHEBI:16240"/>
        <dbReference type="ChEBI" id="CHEBI:16526"/>
        <dbReference type="ChEBI" id="CHEBI:60344"/>
        <dbReference type="ChEBI" id="CHEBI:142463"/>
    </reaction>
</comment>
<dbReference type="GO" id="GO:0046872">
    <property type="term" value="F:metal ion binding"/>
    <property type="evidence" value="ECO:0007669"/>
    <property type="project" value="UniProtKB-KW"/>
</dbReference>
<dbReference type="EC" id="1.3.98.5" evidence="8 9"/>
<dbReference type="NCBIfam" id="NF042928">
    <property type="entry name" value="HemQ_actino"/>
    <property type="match status" value="1"/>
</dbReference>
<evidence type="ECO:0000256" key="1">
    <source>
        <dbReference type="ARBA" id="ARBA00014413"/>
    </source>
</evidence>
<evidence type="ECO:0000256" key="2">
    <source>
        <dbReference type="ARBA" id="ARBA00022617"/>
    </source>
</evidence>
<evidence type="ECO:0000256" key="3">
    <source>
        <dbReference type="ARBA" id="ARBA00022723"/>
    </source>
</evidence>
<dbReference type="GO" id="GO:0020037">
    <property type="term" value="F:heme binding"/>
    <property type="evidence" value="ECO:0007669"/>
    <property type="project" value="InterPro"/>
</dbReference>